<comment type="caution">
    <text evidence="1">The sequence shown here is derived from an EMBL/GenBank/DDBJ whole genome shotgun (WGS) entry which is preliminary data.</text>
</comment>
<evidence type="ECO:0000313" key="2">
    <source>
        <dbReference type="Proteomes" id="UP000828390"/>
    </source>
</evidence>
<protein>
    <submittedName>
        <fullName evidence="1">Uncharacterized protein</fullName>
    </submittedName>
</protein>
<reference evidence="1" key="1">
    <citation type="journal article" date="2019" name="bioRxiv">
        <title>The Genome of the Zebra Mussel, Dreissena polymorpha: A Resource for Invasive Species Research.</title>
        <authorList>
            <person name="McCartney M.A."/>
            <person name="Auch B."/>
            <person name="Kono T."/>
            <person name="Mallez S."/>
            <person name="Zhang Y."/>
            <person name="Obille A."/>
            <person name="Becker A."/>
            <person name="Abrahante J.E."/>
            <person name="Garbe J."/>
            <person name="Badalamenti J.P."/>
            <person name="Herman A."/>
            <person name="Mangelson H."/>
            <person name="Liachko I."/>
            <person name="Sullivan S."/>
            <person name="Sone E.D."/>
            <person name="Koren S."/>
            <person name="Silverstein K.A.T."/>
            <person name="Beckman K.B."/>
            <person name="Gohl D.M."/>
        </authorList>
    </citation>
    <scope>NUCLEOTIDE SEQUENCE</scope>
    <source>
        <strain evidence="1">Duluth1</strain>
        <tissue evidence="1">Whole animal</tissue>
    </source>
</reference>
<proteinExistence type="predicted"/>
<evidence type="ECO:0000313" key="1">
    <source>
        <dbReference type="EMBL" id="KAH3729749.1"/>
    </source>
</evidence>
<dbReference type="Proteomes" id="UP000828390">
    <property type="component" value="Unassembled WGS sequence"/>
</dbReference>
<keyword evidence="2" id="KW-1185">Reference proteome</keyword>
<accession>A0A9D4CS50</accession>
<reference evidence="1" key="2">
    <citation type="submission" date="2020-11" db="EMBL/GenBank/DDBJ databases">
        <authorList>
            <person name="McCartney M.A."/>
            <person name="Auch B."/>
            <person name="Kono T."/>
            <person name="Mallez S."/>
            <person name="Becker A."/>
            <person name="Gohl D.M."/>
            <person name="Silverstein K.A.T."/>
            <person name="Koren S."/>
            <person name="Bechman K.B."/>
            <person name="Herman A."/>
            <person name="Abrahante J.E."/>
            <person name="Garbe J."/>
        </authorList>
    </citation>
    <scope>NUCLEOTIDE SEQUENCE</scope>
    <source>
        <strain evidence="1">Duluth1</strain>
        <tissue evidence="1">Whole animal</tissue>
    </source>
</reference>
<name>A0A9D4CS50_DREPO</name>
<gene>
    <name evidence="1" type="ORF">DPMN_055727</name>
</gene>
<dbReference type="AlphaFoldDB" id="A0A9D4CS50"/>
<organism evidence="1 2">
    <name type="scientific">Dreissena polymorpha</name>
    <name type="common">Zebra mussel</name>
    <name type="synonym">Mytilus polymorpha</name>
    <dbReference type="NCBI Taxonomy" id="45954"/>
    <lineage>
        <taxon>Eukaryota</taxon>
        <taxon>Metazoa</taxon>
        <taxon>Spiralia</taxon>
        <taxon>Lophotrochozoa</taxon>
        <taxon>Mollusca</taxon>
        <taxon>Bivalvia</taxon>
        <taxon>Autobranchia</taxon>
        <taxon>Heteroconchia</taxon>
        <taxon>Euheterodonta</taxon>
        <taxon>Imparidentia</taxon>
        <taxon>Neoheterodontei</taxon>
        <taxon>Myida</taxon>
        <taxon>Dreissenoidea</taxon>
        <taxon>Dreissenidae</taxon>
        <taxon>Dreissena</taxon>
    </lineage>
</organism>
<dbReference type="EMBL" id="JAIWYP010000012">
    <property type="protein sequence ID" value="KAH3729749.1"/>
    <property type="molecule type" value="Genomic_DNA"/>
</dbReference>
<sequence length="79" mass="9898">MLEYPRGQRKTLKLNKRRKMSFLDQRKALRAKQNCMRRFLVEWNYQMRMAVVCSWWTSRKKCWMMRHRGARRSVWSEKG</sequence>